<evidence type="ECO:0000313" key="2">
    <source>
        <dbReference type="Proteomes" id="UP000761534"/>
    </source>
</evidence>
<dbReference type="EMBL" id="SWFS01000122">
    <property type="protein sequence ID" value="KAA8916132.1"/>
    <property type="molecule type" value="Genomic_DNA"/>
</dbReference>
<gene>
    <name evidence="1" type="ORF">TRICI_001716</name>
</gene>
<organism evidence="1 2">
    <name type="scientific">Trichomonascus ciferrii</name>
    <dbReference type="NCBI Taxonomy" id="44093"/>
    <lineage>
        <taxon>Eukaryota</taxon>
        <taxon>Fungi</taxon>
        <taxon>Dikarya</taxon>
        <taxon>Ascomycota</taxon>
        <taxon>Saccharomycotina</taxon>
        <taxon>Dipodascomycetes</taxon>
        <taxon>Dipodascales</taxon>
        <taxon>Trichomonascaceae</taxon>
        <taxon>Trichomonascus</taxon>
        <taxon>Trichomonascus ciferrii complex</taxon>
    </lineage>
</organism>
<proteinExistence type="predicted"/>
<dbReference type="AlphaFoldDB" id="A0A642V7R6"/>
<sequence>MMDGGYKKQQGNTWVAKRLDEVVHLNKLVRQNHEEMGITLLDWIVKLEESFDNANVLKFSYSSDMFDDVEGCKRFVDVGPDLCFQFVLNADRGKHGNNGSRLVADRFKDMSLMSFWEELKMKPEMSLEEAEKMLSFFLHGAYCSITVVDAVTNILPEEMRDHGCKTLFGLMEWLDHVAKGTFREELMAQNYRLTIDLSEPKEDINELFNFLENFEARLKSAETFFDRIESNPQLLRRMFYAGFTQNIIDSARKFKDLPTDDPAFQLNETYNNITDMEITRSVCQHSITRLRAALEDRTIEPKAPPVRAIANHAHESSSSPPPPQPTRDLRSIVSKPAVGKFAKTATVAGKKRPWIDDTYLSYLRRKLEADGYFTREEADIIYENPHLFKTGMKRIRTQYFQNHKQKRDLSKSPHEQVLDTMLRILD</sequence>
<accession>A0A642V7R6</accession>
<keyword evidence="2" id="KW-1185">Reference proteome</keyword>
<dbReference type="VEuPathDB" id="FungiDB:TRICI_001716"/>
<dbReference type="Proteomes" id="UP000761534">
    <property type="component" value="Unassembled WGS sequence"/>
</dbReference>
<evidence type="ECO:0000313" key="1">
    <source>
        <dbReference type="EMBL" id="KAA8916132.1"/>
    </source>
</evidence>
<protein>
    <submittedName>
        <fullName evidence="1">Uncharacterized protein</fullName>
    </submittedName>
</protein>
<name>A0A642V7R6_9ASCO</name>
<comment type="caution">
    <text evidence="1">The sequence shown here is derived from an EMBL/GenBank/DDBJ whole genome shotgun (WGS) entry which is preliminary data.</text>
</comment>
<reference evidence="1" key="1">
    <citation type="journal article" date="2019" name="G3 (Bethesda)">
        <title>Genome Assemblies of Two Rare Opportunistic Yeast Pathogens: Diutina rugosa (syn. Candida rugosa) and Trichomonascus ciferrii (syn. Candida ciferrii).</title>
        <authorList>
            <person name="Mixao V."/>
            <person name="Saus E."/>
            <person name="Hansen A.P."/>
            <person name="Lass-Florl C."/>
            <person name="Gabaldon T."/>
        </authorList>
    </citation>
    <scope>NUCLEOTIDE SEQUENCE</scope>
    <source>
        <strain evidence="1">CBS 4856</strain>
    </source>
</reference>